<dbReference type="SMART" id="SM00648">
    <property type="entry name" value="SWAP"/>
    <property type="match status" value="2"/>
</dbReference>
<dbReference type="PROSITE" id="PS50053">
    <property type="entry name" value="UBIQUITIN_2"/>
    <property type="match status" value="1"/>
</dbReference>
<dbReference type="InterPro" id="IPR000626">
    <property type="entry name" value="Ubiquitin-like_dom"/>
</dbReference>
<dbReference type="EMBL" id="KN840563">
    <property type="protein sequence ID" value="KIP04765.1"/>
    <property type="molecule type" value="Genomic_DNA"/>
</dbReference>
<evidence type="ECO:0000259" key="8">
    <source>
        <dbReference type="PROSITE" id="PS50053"/>
    </source>
</evidence>
<evidence type="ECO:0000256" key="6">
    <source>
        <dbReference type="ARBA" id="ARBA00023242"/>
    </source>
</evidence>
<dbReference type="SUPFAM" id="SSF54236">
    <property type="entry name" value="Ubiquitin-like"/>
    <property type="match status" value="1"/>
</dbReference>
<dbReference type="InterPro" id="IPR000061">
    <property type="entry name" value="Surp"/>
</dbReference>
<keyword evidence="3" id="KW-0747">Spliceosome</keyword>
<dbReference type="STRING" id="745531.A0A0C3S7L1"/>
<dbReference type="SUPFAM" id="SSF109905">
    <property type="entry name" value="Surp module (SWAP domain)"/>
    <property type="match status" value="2"/>
</dbReference>
<evidence type="ECO:0000256" key="3">
    <source>
        <dbReference type="ARBA" id="ARBA00022728"/>
    </source>
</evidence>
<dbReference type="OrthoDB" id="447637at2759"/>
<dbReference type="InterPro" id="IPR035967">
    <property type="entry name" value="SWAP/Surp_sf"/>
</dbReference>
<evidence type="ECO:0000256" key="7">
    <source>
        <dbReference type="SAM" id="MobiDB-lite"/>
    </source>
</evidence>
<dbReference type="GO" id="GO:0071004">
    <property type="term" value="C:U2-type prespliceosome"/>
    <property type="evidence" value="ECO:0007669"/>
    <property type="project" value="TreeGrafter"/>
</dbReference>
<feature type="domain" description="SURP motif" evidence="9">
    <location>
        <begin position="36"/>
        <end position="80"/>
    </location>
</feature>
<dbReference type="Pfam" id="PF12230">
    <property type="entry name" value="PRP21_like_P"/>
    <property type="match status" value="1"/>
</dbReference>
<keyword evidence="2" id="KW-0507">mRNA processing</keyword>
<dbReference type="Gene3D" id="1.10.10.790">
    <property type="entry name" value="Surp module"/>
    <property type="match status" value="2"/>
</dbReference>
<organism evidence="10 11">
    <name type="scientific">Phlebiopsis gigantea (strain 11061_1 CR5-6)</name>
    <name type="common">White-rot fungus</name>
    <name type="synonym">Peniophora gigantea</name>
    <dbReference type="NCBI Taxonomy" id="745531"/>
    <lineage>
        <taxon>Eukaryota</taxon>
        <taxon>Fungi</taxon>
        <taxon>Dikarya</taxon>
        <taxon>Basidiomycota</taxon>
        <taxon>Agaricomycotina</taxon>
        <taxon>Agaricomycetes</taxon>
        <taxon>Polyporales</taxon>
        <taxon>Phanerochaetaceae</taxon>
        <taxon>Phlebiopsis</taxon>
    </lineage>
</organism>
<feature type="domain" description="Ubiquitin-like" evidence="8">
    <location>
        <begin position="666"/>
        <end position="750"/>
    </location>
</feature>
<keyword evidence="5" id="KW-0508">mRNA splicing</keyword>
<keyword evidence="6" id="KW-0539">Nucleus</keyword>
<dbReference type="PANTHER" id="PTHR15316">
    <property type="entry name" value="SPLICEOSOME ASSOCIATED PROTEIN 114/SWAP SPLICING FACTOR-RELATED"/>
    <property type="match status" value="1"/>
</dbReference>
<feature type="region of interest" description="Disordered" evidence="7">
    <location>
        <begin position="304"/>
        <end position="357"/>
    </location>
</feature>
<dbReference type="PROSITE" id="PS50128">
    <property type="entry name" value="SURP"/>
    <property type="match status" value="2"/>
</dbReference>
<dbReference type="InterPro" id="IPR022030">
    <property type="entry name" value="SF3A1_dom"/>
</dbReference>
<name>A0A0C3S7L1_PHLG1</name>
<feature type="region of interest" description="Disordered" evidence="7">
    <location>
        <begin position="1"/>
        <end position="27"/>
    </location>
</feature>
<accession>A0A0C3S7L1</accession>
<dbReference type="Pfam" id="PF01805">
    <property type="entry name" value="Surp"/>
    <property type="match status" value="2"/>
</dbReference>
<dbReference type="GO" id="GO:0071013">
    <property type="term" value="C:catalytic step 2 spliceosome"/>
    <property type="evidence" value="ECO:0007669"/>
    <property type="project" value="TreeGrafter"/>
</dbReference>
<dbReference type="HOGENOM" id="CLU_013259_1_0_1"/>
<dbReference type="FunFam" id="1.10.10.790:FF:000001">
    <property type="entry name" value="Splicing factor 3a, subunit 1"/>
    <property type="match status" value="1"/>
</dbReference>
<dbReference type="GO" id="GO:0003723">
    <property type="term" value="F:RNA binding"/>
    <property type="evidence" value="ECO:0007669"/>
    <property type="project" value="InterPro"/>
</dbReference>
<feature type="compositionally biased region" description="Basic and acidic residues" evidence="7">
    <location>
        <begin position="342"/>
        <end position="357"/>
    </location>
</feature>
<comment type="subcellular location">
    <subcellularLocation>
        <location evidence="1">Nucleus</location>
    </subcellularLocation>
</comment>
<reference evidence="10 11" key="1">
    <citation type="journal article" date="2014" name="PLoS Genet.">
        <title>Analysis of the Phlebiopsis gigantea genome, transcriptome and secretome provides insight into its pioneer colonization strategies of wood.</title>
        <authorList>
            <person name="Hori C."/>
            <person name="Ishida T."/>
            <person name="Igarashi K."/>
            <person name="Samejima M."/>
            <person name="Suzuki H."/>
            <person name="Master E."/>
            <person name="Ferreira P."/>
            <person name="Ruiz-Duenas F.J."/>
            <person name="Held B."/>
            <person name="Canessa P."/>
            <person name="Larrondo L.F."/>
            <person name="Schmoll M."/>
            <person name="Druzhinina I.S."/>
            <person name="Kubicek C.P."/>
            <person name="Gaskell J.A."/>
            <person name="Kersten P."/>
            <person name="St John F."/>
            <person name="Glasner J."/>
            <person name="Sabat G."/>
            <person name="Splinter BonDurant S."/>
            <person name="Syed K."/>
            <person name="Yadav J."/>
            <person name="Mgbeahuruike A.C."/>
            <person name="Kovalchuk A."/>
            <person name="Asiegbu F.O."/>
            <person name="Lackner G."/>
            <person name="Hoffmeister D."/>
            <person name="Rencoret J."/>
            <person name="Gutierrez A."/>
            <person name="Sun H."/>
            <person name="Lindquist E."/>
            <person name="Barry K."/>
            <person name="Riley R."/>
            <person name="Grigoriev I.V."/>
            <person name="Henrissat B."/>
            <person name="Kues U."/>
            <person name="Berka R.M."/>
            <person name="Martinez A.T."/>
            <person name="Covert S.F."/>
            <person name="Blanchette R.A."/>
            <person name="Cullen D."/>
        </authorList>
    </citation>
    <scope>NUCLEOTIDE SEQUENCE [LARGE SCALE GENOMIC DNA]</scope>
    <source>
        <strain evidence="10 11">11061_1 CR5-6</strain>
    </source>
</reference>
<dbReference type="Pfam" id="PF00240">
    <property type="entry name" value="ubiquitin"/>
    <property type="match status" value="1"/>
</dbReference>
<dbReference type="InterPro" id="IPR029071">
    <property type="entry name" value="Ubiquitin-like_domsf"/>
</dbReference>
<dbReference type="Proteomes" id="UP000053257">
    <property type="component" value="Unassembled WGS sequence"/>
</dbReference>
<gene>
    <name evidence="10" type="ORF">PHLGIDRAFT_109173</name>
</gene>
<dbReference type="FunFam" id="1.10.10.790:FF:000002">
    <property type="entry name" value="Splicing factor 3A subunit 1"/>
    <property type="match status" value="1"/>
</dbReference>
<proteinExistence type="predicted"/>
<dbReference type="InterPro" id="IPR045146">
    <property type="entry name" value="SF3A1"/>
</dbReference>
<evidence type="ECO:0000256" key="1">
    <source>
        <dbReference type="ARBA" id="ARBA00004123"/>
    </source>
</evidence>
<dbReference type="GO" id="GO:0000381">
    <property type="term" value="P:regulation of alternative mRNA splicing, via spliceosome"/>
    <property type="evidence" value="ECO:0007669"/>
    <property type="project" value="TreeGrafter"/>
</dbReference>
<protein>
    <submittedName>
        <fullName evidence="10">Uncharacterized protein</fullName>
    </submittedName>
</protein>
<dbReference type="Gene3D" id="3.10.20.90">
    <property type="entry name" value="Phosphatidylinositol 3-kinase Catalytic Subunit, Chain A, domain 1"/>
    <property type="match status" value="1"/>
</dbReference>
<dbReference type="AlphaFoldDB" id="A0A0C3S7L1"/>
<dbReference type="PANTHER" id="PTHR15316:SF1">
    <property type="entry name" value="SPLICING FACTOR 3A SUBUNIT 1"/>
    <property type="match status" value="1"/>
</dbReference>
<evidence type="ECO:0000256" key="4">
    <source>
        <dbReference type="ARBA" id="ARBA00022737"/>
    </source>
</evidence>
<feature type="compositionally biased region" description="Low complexity" evidence="7">
    <location>
        <begin position="307"/>
        <end position="322"/>
    </location>
</feature>
<sequence length="755" mass="84288">MNGHDAVNGNGFHPDAPKEPKFASGLILPPPEIKSVIDRTASFVARSANPPQFEDKIRENQRQDPKFSFLNPADPYHAYYRHRMEKVLRGEVDEDVAMEKEEAPMTEVAPEKEVDLGLEPPVPEFILDVANINPLDLDIMKLTALFTARRGRNFLATLSAKEGRNYQFDFLRPTHSLFGYFNRLVDQYSKVLHPPKETLEQLKERTKEGARWKDIEVAKKRARWEQVKREKEQKREDDKEAERTAFAEIDWHDYAVVQTIEFTAADAASELPPPMSVQEVENMTLAQKRMAAMIMETTAEEIEAQRARQAAAEAEAAAAVGTAGTGGDDDAMDESDDEDKEVQDKKKREDEERQRELERARAIQASSMEAGGPMKIRTDYVPKLNKRNGDKMTTCTICGQQIAVDELQEHMRIELLDPRWKSQRDQIESRRAQASELQRGANVVSSLKNLARTRVDIFGAEEDEERRKKEEEEERLKRREREKVVWDGHTASKANTLDKFSTNVNFDEQIAAIHRAKGFGPQDANAIGPGIGTAPAPASLVSSGSSLPAPPIQISGGFNGASVSSGPQPASAYPQPPPVMLPPLHYQGMDAAQPFGYQPPPMGAPMMPPGRPPMGMPPQTGMVRNADQMEGSGENAPPAKRQKIAKLLNGNYYPEADWISLHPQPIDLTIQLTNDPSNPEYKLDGSQVVLHDLPLNLLVSTLRDRILQQTGSSLSASRIRLSYAGKMLTNSNTIASYNLEHEDVLVLSVRDLKKK</sequence>
<evidence type="ECO:0000259" key="9">
    <source>
        <dbReference type="PROSITE" id="PS50128"/>
    </source>
</evidence>
<dbReference type="SMART" id="SM00213">
    <property type="entry name" value="UBQ"/>
    <property type="match status" value="1"/>
</dbReference>
<evidence type="ECO:0000256" key="5">
    <source>
        <dbReference type="ARBA" id="ARBA00023187"/>
    </source>
</evidence>
<feature type="compositionally biased region" description="Acidic residues" evidence="7">
    <location>
        <begin position="327"/>
        <end position="341"/>
    </location>
</feature>
<evidence type="ECO:0000313" key="10">
    <source>
        <dbReference type="EMBL" id="KIP04765.1"/>
    </source>
</evidence>
<keyword evidence="4" id="KW-0677">Repeat</keyword>
<dbReference type="GO" id="GO:0005686">
    <property type="term" value="C:U2 snRNP"/>
    <property type="evidence" value="ECO:0007669"/>
    <property type="project" value="TreeGrafter"/>
</dbReference>
<evidence type="ECO:0000313" key="11">
    <source>
        <dbReference type="Proteomes" id="UP000053257"/>
    </source>
</evidence>
<keyword evidence="11" id="KW-1185">Reference proteome</keyword>
<feature type="domain" description="SURP motif" evidence="9">
    <location>
        <begin position="139"/>
        <end position="181"/>
    </location>
</feature>
<dbReference type="GO" id="GO:0045292">
    <property type="term" value="P:mRNA cis splicing, via spliceosome"/>
    <property type="evidence" value="ECO:0007669"/>
    <property type="project" value="InterPro"/>
</dbReference>
<evidence type="ECO:0000256" key="2">
    <source>
        <dbReference type="ARBA" id="ARBA00022664"/>
    </source>
</evidence>